<dbReference type="STRING" id="1802114.A2719_01310"/>
<feature type="transmembrane region" description="Helical" evidence="1">
    <location>
        <begin position="38"/>
        <end position="61"/>
    </location>
</feature>
<evidence type="ECO:0000313" key="2">
    <source>
        <dbReference type="EMBL" id="OGZ43710.1"/>
    </source>
</evidence>
<feature type="transmembrane region" description="Helical" evidence="1">
    <location>
        <begin position="73"/>
        <end position="95"/>
    </location>
</feature>
<organism evidence="2 3">
    <name type="scientific">Candidatus Ryanbacteria bacterium RIFCSPHIGHO2_01_FULL_45_22</name>
    <dbReference type="NCBI Taxonomy" id="1802114"/>
    <lineage>
        <taxon>Bacteria</taxon>
        <taxon>Candidatus Ryaniibacteriota</taxon>
    </lineage>
</organism>
<sequence>MLFEPILIGVLMLSWPISVLGGIFFTRDVLDRKQRIHSASGITVIIYILMTIIGGTITLNFMPDTGLAGVLVLPMYIFLIVFGSIFALLFTRLYFFLNSK</sequence>
<evidence type="ECO:0000256" key="1">
    <source>
        <dbReference type="SAM" id="Phobius"/>
    </source>
</evidence>
<name>A0A1G2G1H5_9BACT</name>
<gene>
    <name evidence="2" type="ORF">A2719_01310</name>
</gene>
<reference evidence="2 3" key="1">
    <citation type="journal article" date="2016" name="Nat. Commun.">
        <title>Thousands of microbial genomes shed light on interconnected biogeochemical processes in an aquifer system.</title>
        <authorList>
            <person name="Anantharaman K."/>
            <person name="Brown C.T."/>
            <person name="Hug L.A."/>
            <person name="Sharon I."/>
            <person name="Castelle C.J."/>
            <person name="Probst A.J."/>
            <person name="Thomas B.C."/>
            <person name="Singh A."/>
            <person name="Wilkins M.J."/>
            <person name="Karaoz U."/>
            <person name="Brodie E.L."/>
            <person name="Williams K.H."/>
            <person name="Hubbard S.S."/>
            <person name="Banfield J.F."/>
        </authorList>
    </citation>
    <scope>NUCLEOTIDE SEQUENCE [LARGE SCALE GENOMIC DNA]</scope>
</reference>
<comment type="caution">
    <text evidence="2">The sequence shown here is derived from an EMBL/GenBank/DDBJ whole genome shotgun (WGS) entry which is preliminary data.</text>
</comment>
<keyword evidence="1" id="KW-1133">Transmembrane helix</keyword>
<evidence type="ECO:0000313" key="3">
    <source>
        <dbReference type="Proteomes" id="UP000177480"/>
    </source>
</evidence>
<keyword evidence="1" id="KW-0812">Transmembrane</keyword>
<dbReference type="EMBL" id="MHNK01000011">
    <property type="protein sequence ID" value="OGZ43710.1"/>
    <property type="molecule type" value="Genomic_DNA"/>
</dbReference>
<dbReference type="AlphaFoldDB" id="A0A1G2G1H5"/>
<feature type="transmembrane region" description="Helical" evidence="1">
    <location>
        <begin position="6"/>
        <end position="26"/>
    </location>
</feature>
<accession>A0A1G2G1H5</accession>
<proteinExistence type="predicted"/>
<protein>
    <submittedName>
        <fullName evidence="2">Uncharacterized protein</fullName>
    </submittedName>
</protein>
<keyword evidence="1" id="KW-0472">Membrane</keyword>
<dbReference type="Proteomes" id="UP000177480">
    <property type="component" value="Unassembled WGS sequence"/>
</dbReference>